<organism evidence="3 4">
    <name type="scientific">Candidatus Rhodoblastus alkanivorans</name>
    <dbReference type="NCBI Taxonomy" id="2954117"/>
    <lineage>
        <taxon>Bacteria</taxon>
        <taxon>Pseudomonadati</taxon>
        <taxon>Pseudomonadota</taxon>
        <taxon>Alphaproteobacteria</taxon>
        <taxon>Hyphomicrobiales</taxon>
        <taxon>Rhodoblastaceae</taxon>
        <taxon>Rhodoblastus</taxon>
    </lineage>
</organism>
<dbReference type="InterPro" id="IPR056490">
    <property type="entry name" value="Rcc01698_C"/>
</dbReference>
<name>A0ABS9Z9H8_9HYPH</name>
<gene>
    <name evidence="3" type="ORF">K2U94_15385</name>
</gene>
<dbReference type="RefSeq" id="WP_243068035.1">
    <property type="nucleotide sequence ID" value="NZ_JAIVFK010000039.1"/>
</dbReference>
<dbReference type="Proteomes" id="UP001139104">
    <property type="component" value="Unassembled WGS sequence"/>
</dbReference>
<dbReference type="Pfam" id="PF23666">
    <property type="entry name" value="Rcc01698_C"/>
    <property type="match status" value="1"/>
</dbReference>
<accession>A0ABS9Z9H8</accession>
<sequence length="696" mass="72908">MGRLSSAGNQWTENTIYSGIQIQSTSSAIPVPIVYGRNIVSPNIIWYNGFGAWASVTGKGGQKQWTAHYYADVIMGICEGPISGVGNVWQSSTIPLSLGLMGLTLELGGSPQAVWPYLAAKYPSQALTYPGTAYVYASTFNLGASATINSSNFEVYGILAGSGFNSIDADPAQMIYDFLTNSQYGVGFPPASISGDSLYNSAYGYQNYCKAVGMAFSAVLNAQERAASILTRWLQLSNSTAIWSDGMLKFIPLGDSVVTGNGATFTPNTTALYSLTDEDFVYSQGEDPVQITRSDPYSLPNWQSIEIQGRADNYNTGPVTAFDQSMIDRFGLRLGSTITAHEICDAAMGQTAAQLILQRGLYIRNAYKFKLGEEFCLLEPMDLVQLTDSVLGLNATTVRIMEIDEDEAGVLTVAAEEWPGNVQTSVAYPTQNVSSGAPTASNTPNQVNAPLVIEPPPALTDNASQIWIGVSPQNADPNWGGCVVMASFDGTTYAEVATIYAAAKQGVLSANLPAYSGGNPDTTDTLVVNLTESGATLTSTTAASAAAGVTMCYVGGEYLSFTTATLTAANQYNLTGLYRGQGGVESVGSSAGAPFCLLDSAILKYAIPSAEIGQTIYLKFQSFNIFGGGPQDLSTCTAYAYAVQGTGALGAVATALAVGAAMDFGHVAGDGVSESDDYGTLSGTVTAVIDIGNCTS</sequence>
<dbReference type="Pfam" id="PF13550">
    <property type="entry name" value="Phage-tail_3"/>
    <property type="match status" value="1"/>
</dbReference>
<protein>
    <submittedName>
        <fullName evidence="3">Phage tail protein</fullName>
    </submittedName>
</protein>
<evidence type="ECO:0000259" key="1">
    <source>
        <dbReference type="Pfam" id="PF13550"/>
    </source>
</evidence>
<evidence type="ECO:0000259" key="2">
    <source>
        <dbReference type="Pfam" id="PF23666"/>
    </source>
</evidence>
<comment type="caution">
    <text evidence="3">The sequence shown here is derived from an EMBL/GenBank/DDBJ whole genome shotgun (WGS) entry which is preliminary data.</text>
</comment>
<evidence type="ECO:0000313" key="4">
    <source>
        <dbReference type="Proteomes" id="UP001139104"/>
    </source>
</evidence>
<keyword evidence="4" id="KW-1185">Reference proteome</keyword>
<evidence type="ECO:0000313" key="3">
    <source>
        <dbReference type="EMBL" id="MCI4684125.1"/>
    </source>
</evidence>
<dbReference type="InterPro" id="IPR032876">
    <property type="entry name" value="J_dom"/>
</dbReference>
<proteinExistence type="predicted"/>
<dbReference type="EMBL" id="JAIVFP010000001">
    <property type="protein sequence ID" value="MCI4684125.1"/>
    <property type="molecule type" value="Genomic_DNA"/>
</dbReference>
<feature type="domain" description="Tip attachment protein J" evidence="1">
    <location>
        <begin position="223"/>
        <end position="404"/>
    </location>
</feature>
<reference evidence="3" key="1">
    <citation type="journal article" date="2022" name="ISME J.">
        <title>Identification of active gaseous-alkane degraders at natural gas seeps.</title>
        <authorList>
            <person name="Farhan Ul Haque M."/>
            <person name="Hernandez M."/>
            <person name="Crombie A.T."/>
            <person name="Murrell J.C."/>
        </authorList>
    </citation>
    <scope>NUCLEOTIDE SEQUENCE</scope>
    <source>
        <strain evidence="3">PC2</strain>
    </source>
</reference>
<feature type="domain" description="Rcc01698-like C-terminal" evidence="2">
    <location>
        <begin position="504"/>
        <end position="595"/>
    </location>
</feature>